<dbReference type="RefSeq" id="WP_251806208.1">
    <property type="nucleotide sequence ID" value="NZ_CP166679.1"/>
</dbReference>
<gene>
    <name evidence="2" type="ORF">ACFS1K_14590</name>
</gene>
<evidence type="ECO:0000259" key="1">
    <source>
        <dbReference type="Pfam" id="PF06439"/>
    </source>
</evidence>
<dbReference type="EMBL" id="JBHUOK010000032">
    <property type="protein sequence ID" value="MFD2791000.1"/>
    <property type="molecule type" value="Genomic_DNA"/>
</dbReference>
<feature type="domain" description="3-keto-alpha-glucoside-1,2-lyase/3-keto-2-hydroxy-glucal hydratase" evidence="1">
    <location>
        <begin position="25"/>
        <end position="193"/>
    </location>
</feature>
<comment type="caution">
    <text evidence="2">The sequence shown here is derived from an EMBL/GenBank/DDBJ whole genome shotgun (WGS) entry which is preliminary data.</text>
</comment>
<sequence length="197" mass="22384">MKEIIAWAIALLFTLTVYSQQPKLKSAFNGKNLSGWTEPTDNKWWSAENGILIGKSDPDKKGSILWTKKEFKDFEFETEFRYVEGTVDSGIFIRNDKQQIQLGISGSLKRDMTASPYIAGLGYPVEAQNIQEILKPNNWNTMKVIAIAGYYEVWLNNIHVMSYTSDSFIEQGPIGLQVHPNNNMIINFRNIKVASVN</sequence>
<dbReference type="InterPro" id="IPR010496">
    <property type="entry name" value="AL/BT2_dom"/>
</dbReference>
<protein>
    <submittedName>
        <fullName evidence="2">DUF1080 domain-containing protein</fullName>
    </submittedName>
</protein>
<evidence type="ECO:0000313" key="3">
    <source>
        <dbReference type="Proteomes" id="UP001597532"/>
    </source>
</evidence>
<dbReference type="Gene3D" id="2.60.120.560">
    <property type="entry name" value="Exo-inulinase, domain 1"/>
    <property type="match status" value="1"/>
</dbReference>
<accession>A0ABW5VKZ4</accession>
<dbReference type="Pfam" id="PF06439">
    <property type="entry name" value="3keto-disac_hyd"/>
    <property type="match status" value="1"/>
</dbReference>
<keyword evidence="3" id="KW-1185">Reference proteome</keyword>
<evidence type="ECO:0000313" key="2">
    <source>
        <dbReference type="EMBL" id="MFD2791000.1"/>
    </source>
</evidence>
<name>A0ABW5VKZ4_9FLAO</name>
<organism evidence="2 3">
    <name type="scientific">Arenibacter antarcticus</name>
    <dbReference type="NCBI Taxonomy" id="2040469"/>
    <lineage>
        <taxon>Bacteria</taxon>
        <taxon>Pseudomonadati</taxon>
        <taxon>Bacteroidota</taxon>
        <taxon>Flavobacteriia</taxon>
        <taxon>Flavobacteriales</taxon>
        <taxon>Flavobacteriaceae</taxon>
        <taxon>Arenibacter</taxon>
    </lineage>
</organism>
<dbReference type="Proteomes" id="UP001597532">
    <property type="component" value="Unassembled WGS sequence"/>
</dbReference>
<reference evidence="3" key="1">
    <citation type="journal article" date="2019" name="Int. J. Syst. Evol. Microbiol.">
        <title>The Global Catalogue of Microorganisms (GCM) 10K type strain sequencing project: providing services to taxonomists for standard genome sequencing and annotation.</title>
        <authorList>
            <consortium name="The Broad Institute Genomics Platform"/>
            <consortium name="The Broad Institute Genome Sequencing Center for Infectious Disease"/>
            <person name="Wu L."/>
            <person name="Ma J."/>
        </authorList>
    </citation>
    <scope>NUCLEOTIDE SEQUENCE [LARGE SCALE GENOMIC DNA]</scope>
    <source>
        <strain evidence="3">KCTC 52924</strain>
    </source>
</reference>
<proteinExistence type="predicted"/>